<proteinExistence type="predicted"/>
<reference evidence="1" key="1">
    <citation type="submission" date="2021-11" db="EMBL/GenBank/DDBJ databases">
        <title>Fusarium solani-melongenae Genome sequencing and assembly.</title>
        <authorList>
            <person name="Xie S."/>
            <person name="Huang L."/>
            <person name="Zhang X."/>
        </authorList>
    </citation>
    <scope>NUCLEOTIDE SEQUENCE</scope>
    <source>
        <strain evidence="1">CRI 24-3</strain>
    </source>
</reference>
<dbReference type="Proteomes" id="UP000830768">
    <property type="component" value="Chromosome 2"/>
</dbReference>
<evidence type="ECO:0000313" key="2">
    <source>
        <dbReference type="Proteomes" id="UP000830768"/>
    </source>
</evidence>
<organism evidence="1 2">
    <name type="scientific">Fusarium solani subsp. cucurbitae</name>
    <name type="common">Neocosmosporum cucurbitae</name>
    <dbReference type="NCBI Taxonomy" id="2747967"/>
    <lineage>
        <taxon>Eukaryota</taxon>
        <taxon>Fungi</taxon>
        <taxon>Dikarya</taxon>
        <taxon>Ascomycota</taxon>
        <taxon>Pezizomycotina</taxon>
        <taxon>Sordariomycetes</taxon>
        <taxon>Hypocreomycetidae</taxon>
        <taxon>Hypocreales</taxon>
        <taxon>Nectriaceae</taxon>
        <taxon>Fusarium</taxon>
        <taxon>Fusarium solani species complex</taxon>
    </lineage>
</organism>
<gene>
    <name evidence="1" type="ORF">LCI18_002870</name>
</gene>
<protein>
    <submittedName>
        <fullName evidence="1">Uncharacterized protein</fullName>
    </submittedName>
</protein>
<dbReference type="EMBL" id="CP090031">
    <property type="protein sequence ID" value="UPK91935.1"/>
    <property type="molecule type" value="Genomic_DNA"/>
</dbReference>
<accession>A0ACD3YSL2</accession>
<keyword evidence="2" id="KW-1185">Reference proteome</keyword>
<name>A0ACD3YSL2_FUSSC</name>
<evidence type="ECO:0000313" key="1">
    <source>
        <dbReference type="EMBL" id="UPK91935.1"/>
    </source>
</evidence>
<sequence length="386" mass="43280">MTPPFPVINHFVYKARPDPSGHMFLLQARSNITRRTTTTTTNLTFRQVLLIQVPQRVPLVILPFLTFAIEKDFLANMKFTLATLAVLAATAMAAPAPDAEPEPWCFYPGQPCWKKAKREALPEPKAEPVAEAKASPWCFYPGQPCWKKAKRDADADAEAKPWCFYPGQPCWKVKRAAEAFSEALQVSGNEVRSADADAEADLSNLAGGAAFKAKREIHELANVISLATRDDNGEYYRSLDLERAFPADSDPKAKRNAEPWCFYPGQPCWKNKRNASPEAKAKAEAAEQKDKRWCFYPGQPCWKAKRAADAVVEALGDDEEAEAPQTPNYGPPTPWGFFPGQSQWNHSKRDDKQVDKRWCFYPGQPCWKAKRDIDAIRTAARSITEA</sequence>